<reference evidence="1" key="1">
    <citation type="submission" date="2023-05" db="EMBL/GenBank/DDBJ databases">
        <authorList>
            <person name="Zhang X."/>
        </authorList>
    </citation>
    <scope>NUCLEOTIDE SEQUENCE</scope>
    <source>
        <strain evidence="1">YF14B1</strain>
    </source>
</reference>
<gene>
    <name evidence="1" type="ORF">QNI16_17730</name>
</gene>
<protein>
    <submittedName>
        <fullName evidence="1">Uncharacterized protein</fullName>
    </submittedName>
</protein>
<evidence type="ECO:0000313" key="2">
    <source>
        <dbReference type="Proteomes" id="UP001241110"/>
    </source>
</evidence>
<dbReference type="AlphaFoldDB" id="A0AAE3QSD4"/>
<proteinExistence type="predicted"/>
<accession>A0AAE3QSD4</accession>
<name>A0AAE3QSD4_9BACT</name>
<dbReference type="RefSeq" id="WP_313981354.1">
    <property type="nucleotide sequence ID" value="NZ_JASJOS010000007.1"/>
</dbReference>
<dbReference type="Proteomes" id="UP001241110">
    <property type="component" value="Unassembled WGS sequence"/>
</dbReference>
<dbReference type="EMBL" id="JASJOS010000007">
    <property type="protein sequence ID" value="MDJ1482351.1"/>
    <property type="molecule type" value="Genomic_DNA"/>
</dbReference>
<sequence>MLICQKSGSQVKLTYYWKPPVIDSSTMTYFTFDLRNDSLQFIDQIVSFENNEPEYTSYSLVDIYEDKVYKSVKVYKYERPHSSTNNGQAYVFSKDYGLIAIADYFWGHGLVFTYWNGKPLPKKYSRLIQNNIAKMFMKRLEIDKAKKH</sequence>
<evidence type="ECO:0000313" key="1">
    <source>
        <dbReference type="EMBL" id="MDJ1482351.1"/>
    </source>
</evidence>
<organism evidence="1 2">
    <name type="scientific">Xanthocytophaga flava</name>
    <dbReference type="NCBI Taxonomy" id="3048013"/>
    <lineage>
        <taxon>Bacteria</taxon>
        <taxon>Pseudomonadati</taxon>
        <taxon>Bacteroidota</taxon>
        <taxon>Cytophagia</taxon>
        <taxon>Cytophagales</taxon>
        <taxon>Rhodocytophagaceae</taxon>
        <taxon>Xanthocytophaga</taxon>
    </lineage>
</organism>
<comment type="caution">
    <text evidence="1">The sequence shown here is derived from an EMBL/GenBank/DDBJ whole genome shotgun (WGS) entry which is preliminary data.</text>
</comment>